<proteinExistence type="predicted"/>
<name>A0AAV2FSD1_9ROSI</name>
<reference evidence="1 2" key="1">
    <citation type="submission" date="2024-04" db="EMBL/GenBank/DDBJ databases">
        <authorList>
            <person name="Fracassetti M."/>
        </authorList>
    </citation>
    <scope>NUCLEOTIDE SEQUENCE [LARGE SCALE GENOMIC DNA]</scope>
</reference>
<organism evidence="1 2">
    <name type="scientific">Linum trigynum</name>
    <dbReference type="NCBI Taxonomy" id="586398"/>
    <lineage>
        <taxon>Eukaryota</taxon>
        <taxon>Viridiplantae</taxon>
        <taxon>Streptophyta</taxon>
        <taxon>Embryophyta</taxon>
        <taxon>Tracheophyta</taxon>
        <taxon>Spermatophyta</taxon>
        <taxon>Magnoliopsida</taxon>
        <taxon>eudicotyledons</taxon>
        <taxon>Gunneridae</taxon>
        <taxon>Pentapetalae</taxon>
        <taxon>rosids</taxon>
        <taxon>fabids</taxon>
        <taxon>Malpighiales</taxon>
        <taxon>Linaceae</taxon>
        <taxon>Linum</taxon>
    </lineage>
</organism>
<protein>
    <submittedName>
        <fullName evidence="1">Uncharacterized protein</fullName>
    </submittedName>
</protein>
<keyword evidence="2" id="KW-1185">Reference proteome</keyword>
<sequence>MAWMKTTVRLPAISRLGLNPLPSRISAASCLVRSCSFADSRLRLPVELSDHRPSSSAGIPSEADGDGSALVDAVGAAVLVAEELLAHYFGPLHILTLMPCLSLL</sequence>
<evidence type="ECO:0000313" key="2">
    <source>
        <dbReference type="Proteomes" id="UP001497516"/>
    </source>
</evidence>
<dbReference type="AlphaFoldDB" id="A0AAV2FSD1"/>
<evidence type="ECO:0000313" key="1">
    <source>
        <dbReference type="EMBL" id="CAL1400573.1"/>
    </source>
</evidence>
<dbReference type="Proteomes" id="UP001497516">
    <property type="component" value="Chromosome 7"/>
</dbReference>
<accession>A0AAV2FSD1</accession>
<gene>
    <name evidence="1" type="ORF">LTRI10_LOCUS40689</name>
</gene>
<dbReference type="EMBL" id="OZ034820">
    <property type="protein sequence ID" value="CAL1400573.1"/>
    <property type="molecule type" value="Genomic_DNA"/>
</dbReference>